<dbReference type="GO" id="GO:0006508">
    <property type="term" value="P:proteolysis"/>
    <property type="evidence" value="ECO:0007669"/>
    <property type="project" value="UniProtKB-KW"/>
</dbReference>
<dbReference type="GO" id="GO:0009252">
    <property type="term" value="P:peptidoglycan biosynthetic process"/>
    <property type="evidence" value="ECO:0007669"/>
    <property type="project" value="UniProtKB-UniPathway"/>
</dbReference>
<accession>A0A1B1YMP4</accession>
<dbReference type="PANTHER" id="PTHR21581">
    <property type="entry name" value="D-ALANYL-D-ALANINE CARBOXYPEPTIDASE"/>
    <property type="match status" value="1"/>
</dbReference>
<keyword evidence="15" id="KW-0812">Transmembrane</keyword>
<dbReference type="InterPro" id="IPR015956">
    <property type="entry name" value="Peniciliin-bd_prot_C_sf"/>
</dbReference>
<evidence type="ECO:0000256" key="6">
    <source>
        <dbReference type="ARBA" id="ARBA00022670"/>
    </source>
</evidence>
<evidence type="ECO:0000313" key="18">
    <source>
        <dbReference type="Proteomes" id="UP000092931"/>
    </source>
</evidence>
<dbReference type="UniPathway" id="UPA00219"/>
<keyword evidence="10" id="KW-0573">Peptidoglycan synthesis</keyword>
<evidence type="ECO:0000256" key="2">
    <source>
        <dbReference type="ARBA" id="ARBA00004752"/>
    </source>
</evidence>
<dbReference type="EC" id="3.4.16.4" evidence="4"/>
<dbReference type="Pfam" id="PF07943">
    <property type="entry name" value="PBP5_C"/>
    <property type="match status" value="1"/>
</dbReference>
<dbReference type="RefSeq" id="WP_034840020.1">
    <property type="nucleotide sequence ID" value="NZ_CP014673.1"/>
</dbReference>
<feature type="domain" description="Peptidase S11 D-Ala-D-Ala carboxypeptidase A C-terminal" evidence="16">
    <location>
        <begin position="269"/>
        <end position="357"/>
    </location>
</feature>
<evidence type="ECO:0000256" key="11">
    <source>
        <dbReference type="ARBA" id="ARBA00023316"/>
    </source>
</evidence>
<dbReference type="Gene3D" id="2.60.410.10">
    <property type="entry name" value="D-Ala-D-Ala carboxypeptidase, C-terminal domain"/>
    <property type="match status" value="1"/>
</dbReference>
<comment type="similarity">
    <text evidence="3 14">Belongs to the peptidase S11 family.</text>
</comment>
<evidence type="ECO:0000259" key="16">
    <source>
        <dbReference type="SMART" id="SM00936"/>
    </source>
</evidence>
<dbReference type="SMART" id="SM00936">
    <property type="entry name" value="PBP5_C"/>
    <property type="match status" value="1"/>
</dbReference>
<dbReference type="Pfam" id="PF00768">
    <property type="entry name" value="Peptidase_S11"/>
    <property type="match status" value="1"/>
</dbReference>
<keyword evidence="11" id="KW-0961">Cell wall biogenesis/degradation</keyword>
<evidence type="ECO:0000313" key="17">
    <source>
        <dbReference type="EMBL" id="ANX02038.1"/>
    </source>
</evidence>
<keyword evidence="15" id="KW-0472">Membrane</keyword>
<evidence type="ECO:0000256" key="3">
    <source>
        <dbReference type="ARBA" id="ARBA00007164"/>
    </source>
</evidence>
<dbReference type="PANTHER" id="PTHR21581:SF6">
    <property type="entry name" value="TRAFFICKING PROTEIN PARTICLE COMPLEX SUBUNIT 12"/>
    <property type="match status" value="1"/>
</dbReference>
<dbReference type="PRINTS" id="PR00725">
    <property type="entry name" value="DADACBPTASE1"/>
</dbReference>
<reference evidence="17 18" key="1">
    <citation type="submission" date="2016-02" db="EMBL/GenBank/DDBJ databases">
        <title>Comparison of Clostridium stercorarium subspecies using comparative genomics and transcriptomics.</title>
        <authorList>
            <person name="Schellenberg J."/>
            <person name="Thallinger G."/>
            <person name="Levin D.B."/>
            <person name="Zhang X."/>
            <person name="Alvare G."/>
            <person name="Fristensky B."/>
            <person name="Sparling R."/>
        </authorList>
    </citation>
    <scope>NUCLEOTIDE SEQUENCE [LARGE SCALE GENOMIC DNA]</scope>
    <source>
        <strain evidence="17 18">DSM 9219</strain>
    </source>
</reference>
<dbReference type="GO" id="GO:0071555">
    <property type="term" value="P:cell wall organization"/>
    <property type="evidence" value="ECO:0007669"/>
    <property type="project" value="UniProtKB-KW"/>
</dbReference>
<dbReference type="Proteomes" id="UP000092931">
    <property type="component" value="Chromosome"/>
</dbReference>
<protein>
    <recommendedName>
        <fullName evidence="4">serine-type D-Ala-D-Ala carboxypeptidase</fullName>
        <ecNumber evidence="4">3.4.16.4</ecNumber>
    </recommendedName>
</protein>
<evidence type="ECO:0000256" key="7">
    <source>
        <dbReference type="ARBA" id="ARBA00022729"/>
    </source>
</evidence>
<keyword evidence="6" id="KW-0645">Protease</keyword>
<feature type="binding site" evidence="13">
    <location>
        <position position="220"/>
    </location>
    <ligand>
        <name>substrate</name>
    </ligand>
</feature>
<dbReference type="InterPro" id="IPR012907">
    <property type="entry name" value="Peptidase_S11_C"/>
</dbReference>
<feature type="transmembrane region" description="Helical" evidence="15">
    <location>
        <begin position="375"/>
        <end position="399"/>
    </location>
</feature>
<proteinExistence type="inferred from homology"/>
<dbReference type="InterPro" id="IPR018044">
    <property type="entry name" value="Peptidase_S11"/>
</dbReference>
<keyword evidence="7" id="KW-0732">Signal</keyword>
<evidence type="ECO:0000256" key="8">
    <source>
        <dbReference type="ARBA" id="ARBA00022801"/>
    </source>
</evidence>
<evidence type="ECO:0000256" key="10">
    <source>
        <dbReference type="ARBA" id="ARBA00022984"/>
    </source>
</evidence>
<evidence type="ECO:0000256" key="9">
    <source>
        <dbReference type="ARBA" id="ARBA00022960"/>
    </source>
</evidence>
<dbReference type="SUPFAM" id="SSF56601">
    <property type="entry name" value="beta-lactamase/transpeptidase-like"/>
    <property type="match status" value="1"/>
</dbReference>
<dbReference type="InterPro" id="IPR012338">
    <property type="entry name" value="Beta-lactam/transpept-like"/>
</dbReference>
<dbReference type="AlphaFoldDB" id="A0A1B1YMP4"/>
<name>A0A1B1YMP4_THEST</name>
<keyword evidence="5 17" id="KW-0121">Carboxypeptidase</keyword>
<keyword evidence="8" id="KW-0378">Hydrolase</keyword>
<sequence>MFKKLVWFLILIYLINMPVASTALSSEPTVEAPSALLFELKRGQILYAKNPDEKLHIAAASKLMTAYIALEKLDLNTMVTASKEAVNAEGALLELTVGEKYTAESLIYASMLSNANDATIALAEAVGGTVEDFVKLMNDYAASLDMINTVFVNPTGAYDENQYTTASDLAKLIRHAITTNQNFEKVFSSQAKPWFDENKTLVLTNLNDMFWSYDGVDGGKVDYNDPKYQTVITTVSRDQQRLVCILLDAPAETMYTDTIKLFEFGFNNFRRGPLVYKGQPLDNITVEGHEVTLIAGSDVYYTYPVGDNYIQEIHYDLVEDNMKLPLYKNTLMGTVKFTLTDGTVITVDLFPDREILPELTSFEKAKKRLMEYSEILYIIIGLCIVEILLLLSKIIKFTYNKITSHKGRR</sequence>
<comment type="function">
    <text evidence="1">Removes C-terminal D-alanyl residues from sugar-peptide cell wall precursors.</text>
</comment>
<keyword evidence="9" id="KW-0133">Cell shape</keyword>
<comment type="pathway">
    <text evidence="2">Cell wall biogenesis; peptidoglycan biosynthesis.</text>
</comment>
<evidence type="ECO:0000256" key="14">
    <source>
        <dbReference type="RuleBase" id="RU004016"/>
    </source>
</evidence>
<keyword evidence="15" id="KW-1133">Transmembrane helix</keyword>
<dbReference type="GO" id="GO:0009002">
    <property type="term" value="F:serine-type D-Ala-D-Ala carboxypeptidase activity"/>
    <property type="evidence" value="ECO:0007669"/>
    <property type="project" value="UniProtKB-EC"/>
</dbReference>
<comment type="catalytic activity">
    <reaction evidence="12">
        <text>Preferential cleavage: (Ac)2-L-Lys-D-Ala-|-D-Ala. Also transpeptidation of peptidyl-alanyl moieties that are N-acyl substituents of D-alanine.</text>
        <dbReference type="EC" id="3.4.16.4"/>
    </reaction>
</comment>
<evidence type="ECO:0000256" key="12">
    <source>
        <dbReference type="ARBA" id="ARBA00034000"/>
    </source>
</evidence>
<dbReference type="SUPFAM" id="SSF69189">
    <property type="entry name" value="Penicillin-binding protein associated domain"/>
    <property type="match status" value="1"/>
</dbReference>
<dbReference type="GO" id="GO:0008360">
    <property type="term" value="P:regulation of cell shape"/>
    <property type="evidence" value="ECO:0007669"/>
    <property type="project" value="UniProtKB-KW"/>
</dbReference>
<gene>
    <name evidence="17" type="ORF">CSTERLE_10890</name>
</gene>
<evidence type="ECO:0000256" key="15">
    <source>
        <dbReference type="SAM" id="Phobius"/>
    </source>
</evidence>
<dbReference type="InterPro" id="IPR001967">
    <property type="entry name" value="Peptidase_S11_N"/>
</dbReference>
<evidence type="ECO:0000256" key="1">
    <source>
        <dbReference type="ARBA" id="ARBA00003217"/>
    </source>
</evidence>
<organism evidence="17 18">
    <name type="scientific">Thermoclostridium stercorarium subsp. leptospartum DSM 9219</name>
    <dbReference type="NCBI Taxonomy" id="1346611"/>
    <lineage>
        <taxon>Bacteria</taxon>
        <taxon>Bacillati</taxon>
        <taxon>Bacillota</taxon>
        <taxon>Clostridia</taxon>
        <taxon>Eubacteriales</taxon>
        <taxon>Oscillospiraceae</taxon>
        <taxon>Thermoclostridium</taxon>
    </lineage>
</organism>
<dbReference type="Gene3D" id="3.40.710.10">
    <property type="entry name" value="DD-peptidase/beta-lactamase superfamily"/>
    <property type="match status" value="1"/>
</dbReference>
<evidence type="ECO:0000256" key="13">
    <source>
        <dbReference type="PIRSR" id="PIRSR618044-2"/>
    </source>
</evidence>
<evidence type="ECO:0000256" key="5">
    <source>
        <dbReference type="ARBA" id="ARBA00022645"/>
    </source>
</evidence>
<dbReference type="InterPro" id="IPR037167">
    <property type="entry name" value="Peptidase_S11_C_sf"/>
</dbReference>
<evidence type="ECO:0000256" key="4">
    <source>
        <dbReference type="ARBA" id="ARBA00012448"/>
    </source>
</evidence>
<dbReference type="EMBL" id="CP014673">
    <property type="protein sequence ID" value="ANX02038.1"/>
    <property type="molecule type" value="Genomic_DNA"/>
</dbReference>